<proteinExistence type="predicted"/>
<name>A0A7J6IJZ5_COLFN</name>
<evidence type="ECO:0000313" key="2">
    <source>
        <dbReference type="Proteomes" id="UP000011096"/>
    </source>
</evidence>
<protein>
    <submittedName>
        <fullName evidence="1">Uncharacterized protein</fullName>
    </submittedName>
</protein>
<dbReference type="InParanoid" id="A0A7J6IJZ5"/>
<organism evidence="1 2">
    <name type="scientific">Colletotrichum fructicola (strain Nara gc5)</name>
    <name type="common">Anthracnose fungus</name>
    <name type="synonym">Colletotrichum gloeosporioides (strain Nara gc5)</name>
    <dbReference type="NCBI Taxonomy" id="1213859"/>
    <lineage>
        <taxon>Eukaryota</taxon>
        <taxon>Fungi</taxon>
        <taxon>Dikarya</taxon>
        <taxon>Ascomycota</taxon>
        <taxon>Pezizomycotina</taxon>
        <taxon>Sordariomycetes</taxon>
        <taxon>Hypocreomycetidae</taxon>
        <taxon>Glomerellales</taxon>
        <taxon>Glomerellaceae</taxon>
        <taxon>Colletotrichum</taxon>
        <taxon>Colletotrichum gloeosporioides species complex</taxon>
    </lineage>
</organism>
<reference evidence="1 2" key="1">
    <citation type="submission" date="2012-08" db="EMBL/GenBank/DDBJ databases">
        <authorList>
            <person name="Gan P.H.P."/>
            <person name="Ikeda K."/>
            <person name="Irieda H."/>
            <person name="Narusaka M."/>
            <person name="O'Connell R.J."/>
            <person name="Narusaka Y."/>
            <person name="Takano Y."/>
            <person name="Kubo Y."/>
            <person name="Shirasu K."/>
        </authorList>
    </citation>
    <scope>NUCLEOTIDE SEQUENCE [LARGE SCALE GENOMIC DNA]</scope>
    <source>
        <strain evidence="1 2">Nara gc5</strain>
    </source>
</reference>
<dbReference type="GeneID" id="90980389"/>
<sequence>MSIHCLFQRIFVAQVQKWARTWLLLTIAHVVYHDNRLELVQGPGSLCQLPTCLRTAGKVLHILLFSLFCNPGSVLIALEALSGKGASPCLSSSISPTLQLSSHTTALGIRHNSQPSYISTSFPTIRVP</sequence>
<dbReference type="EMBL" id="ANPB02000009">
    <property type="protein sequence ID" value="KAF4476916.1"/>
    <property type="molecule type" value="Genomic_DNA"/>
</dbReference>
<reference evidence="1 2" key="2">
    <citation type="submission" date="2020-04" db="EMBL/GenBank/DDBJ databases">
        <title>Genome sequencing and assembly of multiple isolates from the Colletotrichum gloeosporioides species complex.</title>
        <authorList>
            <person name="Gan P."/>
            <person name="Shirasu K."/>
        </authorList>
    </citation>
    <scope>NUCLEOTIDE SEQUENCE [LARGE SCALE GENOMIC DNA]</scope>
    <source>
        <strain evidence="1 2">Nara gc5</strain>
    </source>
</reference>
<comment type="caution">
    <text evidence="1">The sequence shown here is derived from an EMBL/GenBank/DDBJ whole genome shotgun (WGS) entry which is preliminary data.</text>
</comment>
<evidence type="ECO:0000313" key="1">
    <source>
        <dbReference type="EMBL" id="KAF4476916.1"/>
    </source>
</evidence>
<keyword evidence="2" id="KW-1185">Reference proteome</keyword>
<dbReference type="Proteomes" id="UP000011096">
    <property type="component" value="Unassembled WGS sequence"/>
</dbReference>
<dbReference type="AlphaFoldDB" id="A0A7J6IJZ5"/>
<accession>A0A7J6IJZ5</accession>
<gene>
    <name evidence="1" type="ORF">CGGC5_v014825</name>
</gene>
<dbReference type="RefSeq" id="XP_066007524.1">
    <property type="nucleotide sequence ID" value="XM_066153157.1"/>
</dbReference>